<gene>
    <name evidence="1" type="ORF">HPB49_009895</name>
</gene>
<reference evidence="1" key="1">
    <citation type="submission" date="2020-05" db="EMBL/GenBank/DDBJ databases">
        <title>Large-scale comparative analyses of tick genomes elucidate their genetic diversity and vector capacities.</title>
        <authorList>
            <person name="Jia N."/>
            <person name="Wang J."/>
            <person name="Shi W."/>
            <person name="Du L."/>
            <person name="Sun Y."/>
            <person name="Zhan W."/>
            <person name="Jiang J."/>
            <person name="Wang Q."/>
            <person name="Zhang B."/>
            <person name="Ji P."/>
            <person name="Sakyi L.B."/>
            <person name="Cui X."/>
            <person name="Yuan T."/>
            <person name="Jiang B."/>
            <person name="Yang W."/>
            <person name="Lam T.T.-Y."/>
            <person name="Chang Q."/>
            <person name="Ding S."/>
            <person name="Wang X."/>
            <person name="Zhu J."/>
            <person name="Ruan X."/>
            <person name="Zhao L."/>
            <person name="Wei J."/>
            <person name="Que T."/>
            <person name="Du C."/>
            <person name="Cheng J."/>
            <person name="Dai P."/>
            <person name="Han X."/>
            <person name="Huang E."/>
            <person name="Gao Y."/>
            <person name="Liu J."/>
            <person name="Shao H."/>
            <person name="Ye R."/>
            <person name="Li L."/>
            <person name="Wei W."/>
            <person name="Wang X."/>
            <person name="Wang C."/>
            <person name="Yang T."/>
            <person name="Huo Q."/>
            <person name="Li W."/>
            <person name="Guo W."/>
            <person name="Chen H."/>
            <person name="Zhou L."/>
            <person name="Ni X."/>
            <person name="Tian J."/>
            <person name="Zhou Y."/>
            <person name="Sheng Y."/>
            <person name="Liu T."/>
            <person name="Pan Y."/>
            <person name="Xia L."/>
            <person name="Li J."/>
            <person name="Zhao F."/>
            <person name="Cao W."/>
        </authorList>
    </citation>
    <scope>NUCLEOTIDE SEQUENCE</scope>
    <source>
        <strain evidence="1">Dsil-2018</strain>
    </source>
</reference>
<organism evidence="1 2">
    <name type="scientific">Dermacentor silvarum</name>
    <name type="common">Tick</name>
    <dbReference type="NCBI Taxonomy" id="543639"/>
    <lineage>
        <taxon>Eukaryota</taxon>
        <taxon>Metazoa</taxon>
        <taxon>Ecdysozoa</taxon>
        <taxon>Arthropoda</taxon>
        <taxon>Chelicerata</taxon>
        <taxon>Arachnida</taxon>
        <taxon>Acari</taxon>
        <taxon>Parasitiformes</taxon>
        <taxon>Ixodida</taxon>
        <taxon>Ixodoidea</taxon>
        <taxon>Ixodidae</taxon>
        <taxon>Rhipicephalinae</taxon>
        <taxon>Dermacentor</taxon>
    </lineage>
</organism>
<evidence type="ECO:0000313" key="1">
    <source>
        <dbReference type="EMBL" id="KAH7965701.1"/>
    </source>
</evidence>
<keyword evidence="2" id="KW-1185">Reference proteome</keyword>
<protein>
    <submittedName>
        <fullName evidence="1">Uncharacterized protein</fullName>
    </submittedName>
</protein>
<proteinExistence type="predicted"/>
<comment type="caution">
    <text evidence="1">The sequence shown here is derived from an EMBL/GenBank/DDBJ whole genome shotgun (WGS) entry which is preliminary data.</text>
</comment>
<sequence>MADQEALAALRQQVQHLQDQLQAQQQLWSSGRHHSSCHRQHGHTPTLLGLVTRGVDQTRYDYVVAHLDSRYATELRDVLACPPADDCYLHLKRQLIRRLSPSDDEKAILQVQPNLPLDKLAEIADRVVEASPPPPPLFVHATGPSQPTPELASRIDEIARQVYSMQRNLDQRPALRPGKHPQSRGRNTDSWQENDDGRCYYHRRFGDRARKCQPRCSVGRQGNFNSSP</sequence>
<evidence type="ECO:0000313" key="2">
    <source>
        <dbReference type="Proteomes" id="UP000821865"/>
    </source>
</evidence>
<accession>A0ACB8DCT7</accession>
<dbReference type="EMBL" id="CM023471">
    <property type="protein sequence ID" value="KAH7965701.1"/>
    <property type="molecule type" value="Genomic_DNA"/>
</dbReference>
<dbReference type="Proteomes" id="UP000821865">
    <property type="component" value="Chromosome 2"/>
</dbReference>
<name>A0ACB8DCT7_DERSI</name>